<keyword evidence="1" id="KW-0472">Membrane</keyword>
<protein>
    <submittedName>
        <fullName evidence="2">CDP-alcohol phosphatidyltransferase family protein</fullName>
    </submittedName>
</protein>
<dbReference type="InterPro" id="IPR043130">
    <property type="entry name" value="CDP-OH_PTrfase_TM_dom"/>
</dbReference>
<keyword evidence="2" id="KW-0808">Transferase</keyword>
<name>A0A538SUN6_UNCEI</name>
<gene>
    <name evidence="2" type="ORF">E6K74_04025</name>
</gene>
<dbReference type="GO" id="GO:0016780">
    <property type="term" value="F:phosphotransferase activity, for other substituted phosphate groups"/>
    <property type="evidence" value="ECO:0007669"/>
    <property type="project" value="InterPro"/>
</dbReference>
<proteinExistence type="predicted"/>
<dbReference type="GO" id="GO:0016020">
    <property type="term" value="C:membrane"/>
    <property type="evidence" value="ECO:0007669"/>
    <property type="project" value="InterPro"/>
</dbReference>
<sequence>MEETLDLVVYRPLAYLGVRAIKRTGITPDQITLASIAAAIGAGFSIATGTYVGFLWGAALVLLFNVLDCADGMLARVRGKGSPYGYILDGLAGYIGTAAIVLGLGQAVAQRWGQPILAWGLAVAAGLSLAWWCSVVDGLRLEWDRRVYGVRQDRAAELKQLVDAAERWRLEGSHPAERFLVGAYVVYVQLWSGRPKGDRVVEAPEDEIPAAAWAESHRPVLRLAVEAGPTMQLTAIIAALLLGKPEAVLVAVVILGNLWGAGVLVYRFAIRRQLLARIASEA</sequence>
<evidence type="ECO:0000256" key="1">
    <source>
        <dbReference type="SAM" id="Phobius"/>
    </source>
</evidence>
<organism evidence="2 3">
    <name type="scientific">Eiseniibacteriota bacterium</name>
    <dbReference type="NCBI Taxonomy" id="2212470"/>
    <lineage>
        <taxon>Bacteria</taxon>
        <taxon>Candidatus Eiseniibacteriota</taxon>
    </lineage>
</organism>
<comment type="caution">
    <text evidence="2">The sequence shown here is derived from an EMBL/GenBank/DDBJ whole genome shotgun (WGS) entry which is preliminary data.</text>
</comment>
<keyword evidence="1" id="KW-1133">Transmembrane helix</keyword>
<dbReference type="InterPro" id="IPR000462">
    <property type="entry name" value="CDP-OH_P_trans"/>
</dbReference>
<feature type="transmembrane region" description="Helical" evidence="1">
    <location>
        <begin position="86"/>
        <end position="104"/>
    </location>
</feature>
<accession>A0A538SUN6</accession>
<keyword evidence="1" id="KW-0812">Transmembrane</keyword>
<feature type="transmembrane region" description="Helical" evidence="1">
    <location>
        <begin position="116"/>
        <end position="136"/>
    </location>
</feature>
<dbReference type="Proteomes" id="UP000319829">
    <property type="component" value="Unassembled WGS sequence"/>
</dbReference>
<evidence type="ECO:0000313" key="2">
    <source>
        <dbReference type="EMBL" id="TMQ55107.1"/>
    </source>
</evidence>
<reference evidence="2 3" key="1">
    <citation type="journal article" date="2019" name="Nat. Microbiol.">
        <title>Mediterranean grassland soil C-N compound turnover is dependent on rainfall and depth, and is mediated by genomically divergent microorganisms.</title>
        <authorList>
            <person name="Diamond S."/>
            <person name="Andeer P.F."/>
            <person name="Li Z."/>
            <person name="Crits-Christoph A."/>
            <person name="Burstein D."/>
            <person name="Anantharaman K."/>
            <person name="Lane K.R."/>
            <person name="Thomas B.C."/>
            <person name="Pan C."/>
            <person name="Northen T.R."/>
            <person name="Banfield J.F."/>
        </authorList>
    </citation>
    <scope>NUCLEOTIDE SEQUENCE [LARGE SCALE GENOMIC DNA]</scope>
    <source>
        <strain evidence="2">WS_4</strain>
    </source>
</reference>
<dbReference type="GO" id="GO:0008654">
    <property type="term" value="P:phospholipid biosynthetic process"/>
    <property type="evidence" value="ECO:0007669"/>
    <property type="project" value="InterPro"/>
</dbReference>
<feature type="transmembrane region" description="Helical" evidence="1">
    <location>
        <begin position="248"/>
        <end position="269"/>
    </location>
</feature>
<dbReference type="Pfam" id="PF01066">
    <property type="entry name" value="CDP-OH_P_transf"/>
    <property type="match status" value="1"/>
</dbReference>
<dbReference type="EMBL" id="VBOU01000042">
    <property type="protein sequence ID" value="TMQ55107.1"/>
    <property type="molecule type" value="Genomic_DNA"/>
</dbReference>
<dbReference type="AlphaFoldDB" id="A0A538SUN6"/>
<evidence type="ECO:0000313" key="3">
    <source>
        <dbReference type="Proteomes" id="UP000319829"/>
    </source>
</evidence>
<dbReference type="Gene3D" id="1.20.120.1760">
    <property type="match status" value="1"/>
</dbReference>
<feature type="transmembrane region" description="Helical" evidence="1">
    <location>
        <begin position="223"/>
        <end position="242"/>
    </location>
</feature>